<comment type="similarity">
    <text evidence="2 7 8">Belongs to the triosephosphate isomerase family.</text>
</comment>
<comment type="function">
    <text evidence="7">Involved in the gluconeogenesis. Catalyzes stereospecifically the conversion of dihydroxyacetone phosphate (DHAP) to D-glyceraldehyde-3-phosphate (G3P).</text>
</comment>
<evidence type="ECO:0000256" key="6">
    <source>
        <dbReference type="ARBA" id="ARBA00023235"/>
    </source>
</evidence>
<dbReference type="PROSITE" id="PS51440">
    <property type="entry name" value="TIM_2"/>
    <property type="match status" value="1"/>
</dbReference>
<dbReference type="GO" id="GO:0004807">
    <property type="term" value="F:triose-phosphate isomerase activity"/>
    <property type="evidence" value="ECO:0007669"/>
    <property type="project" value="UniProtKB-UniRule"/>
</dbReference>
<accession>A0A1G2FBY0</accession>
<feature type="binding site" evidence="7">
    <location>
        <begin position="242"/>
        <end position="243"/>
    </location>
    <ligand>
        <name>substrate</name>
    </ligand>
</feature>
<reference evidence="9 10" key="1">
    <citation type="journal article" date="2016" name="Nat. Commun.">
        <title>Thousands of microbial genomes shed light on interconnected biogeochemical processes in an aquifer system.</title>
        <authorList>
            <person name="Anantharaman K."/>
            <person name="Brown C.T."/>
            <person name="Hug L.A."/>
            <person name="Sharon I."/>
            <person name="Castelle C.J."/>
            <person name="Probst A.J."/>
            <person name="Thomas B.C."/>
            <person name="Singh A."/>
            <person name="Wilkins M.J."/>
            <person name="Karaoz U."/>
            <person name="Brodie E.L."/>
            <person name="Williams K.H."/>
            <person name="Hubbard S.S."/>
            <person name="Banfield J.F."/>
        </authorList>
    </citation>
    <scope>NUCLEOTIDE SEQUENCE [LARGE SCALE GENOMIC DNA]</scope>
</reference>
<dbReference type="GO" id="GO:0006096">
    <property type="term" value="P:glycolytic process"/>
    <property type="evidence" value="ECO:0007669"/>
    <property type="project" value="UniProtKB-UniRule"/>
</dbReference>
<dbReference type="GO" id="GO:0005829">
    <property type="term" value="C:cytosol"/>
    <property type="evidence" value="ECO:0007669"/>
    <property type="project" value="TreeGrafter"/>
</dbReference>
<keyword evidence="4 7" id="KW-0963">Cytoplasm</keyword>
<dbReference type="UniPathway" id="UPA00109">
    <property type="reaction ID" value="UER00189"/>
</dbReference>
<dbReference type="GO" id="GO:0006094">
    <property type="term" value="P:gluconeogenesis"/>
    <property type="evidence" value="ECO:0007669"/>
    <property type="project" value="UniProtKB-UniRule"/>
</dbReference>
<evidence type="ECO:0000256" key="5">
    <source>
        <dbReference type="ARBA" id="ARBA00023152"/>
    </source>
</evidence>
<keyword evidence="3 7" id="KW-0312">Gluconeogenesis</keyword>
<dbReference type="AlphaFoldDB" id="A0A1G2FBY0"/>
<comment type="subunit">
    <text evidence="7 8">Homodimer.</text>
</comment>
<organism evidence="9 10">
    <name type="scientific">Candidatus Portnoybacteria bacterium RIFCSPHIGHO2_01_FULL_40_12b</name>
    <dbReference type="NCBI Taxonomy" id="1801994"/>
    <lineage>
        <taxon>Bacteria</taxon>
        <taxon>Candidatus Portnoyibacteriota</taxon>
    </lineage>
</organism>
<keyword evidence="6 7" id="KW-0413">Isomerase</keyword>
<comment type="pathway">
    <text evidence="7 8">Carbohydrate biosynthesis; gluconeogenesis.</text>
</comment>
<evidence type="ECO:0000256" key="3">
    <source>
        <dbReference type="ARBA" id="ARBA00022432"/>
    </source>
</evidence>
<dbReference type="SUPFAM" id="SSF51351">
    <property type="entry name" value="Triosephosphate isomerase (TIM)"/>
    <property type="match status" value="1"/>
</dbReference>
<comment type="pathway">
    <text evidence="1 7 8">Carbohydrate degradation; glycolysis; D-glyceraldehyde 3-phosphate from glycerone phosphate: step 1/1.</text>
</comment>
<comment type="catalytic activity">
    <reaction evidence="7 8">
        <text>D-glyceraldehyde 3-phosphate = dihydroxyacetone phosphate</text>
        <dbReference type="Rhea" id="RHEA:18585"/>
        <dbReference type="ChEBI" id="CHEBI:57642"/>
        <dbReference type="ChEBI" id="CHEBI:59776"/>
        <dbReference type="EC" id="5.3.1.1"/>
    </reaction>
</comment>
<comment type="subcellular location">
    <subcellularLocation>
        <location evidence="7 8">Cytoplasm</location>
    </subcellularLocation>
</comment>
<dbReference type="HAMAP" id="MF_00147_B">
    <property type="entry name" value="TIM_B"/>
    <property type="match status" value="1"/>
</dbReference>
<keyword evidence="5 7" id="KW-0324">Glycolysis</keyword>
<dbReference type="UniPathway" id="UPA00138"/>
<dbReference type="EC" id="5.3.1.1" evidence="7 8"/>
<feature type="active site" description="Proton acceptor" evidence="7">
    <location>
        <position position="173"/>
    </location>
</feature>
<evidence type="ECO:0000256" key="2">
    <source>
        <dbReference type="ARBA" id="ARBA00007422"/>
    </source>
</evidence>
<dbReference type="InterPro" id="IPR013785">
    <property type="entry name" value="Aldolase_TIM"/>
</dbReference>
<dbReference type="PANTHER" id="PTHR21139">
    <property type="entry name" value="TRIOSEPHOSPHATE ISOMERASE"/>
    <property type="match status" value="1"/>
</dbReference>
<evidence type="ECO:0000313" key="10">
    <source>
        <dbReference type="Proteomes" id="UP000176974"/>
    </source>
</evidence>
<feature type="binding site" evidence="7">
    <location>
        <begin position="10"/>
        <end position="12"/>
    </location>
    <ligand>
        <name>substrate</name>
    </ligand>
</feature>
<dbReference type="CDD" id="cd00311">
    <property type="entry name" value="TIM"/>
    <property type="match status" value="1"/>
</dbReference>
<dbReference type="InterPro" id="IPR022896">
    <property type="entry name" value="TrioseP_Isoase_bac/euk"/>
</dbReference>
<name>A0A1G2FBY0_9BACT</name>
<dbReference type="FunFam" id="3.20.20.70:FF:000016">
    <property type="entry name" value="Triosephosphate isomerase"/>
    <property type="match status" value="1"/>
</dbReference>
<comment type="caution">
    <text evidence="7">Lacks conserved residue(s) required for the propagation of feature annotation.</text>
</comment>
<dbReference type="NCBIfam" id="TIGR00419">
    <property type="entry name" value="tim"/>
    <property type="match status" value="1"/>
</dbReference>
<evidence type="ECO:0000256" key="4">
    <source>
        <dbReference type="ARBA" id="ARBA00022490"/>
    </source>
</evidence>
<dbReference type="PANTHER" id="PTHR21139:SF42">
    <property type="entry name" value="TRIOSEPHOSPHATE ISOMERASE"/>
    <property type="match status" value="1"/>
</dbReference>
<dbReference type="Gene3D" id="3.20.20.70">
    <property type="entry name" value="Aldolase class I"/>
    <property type="match status" value="1"/>
</dbReference>
<dbReference type="Proteomes" id="UP000176974">
    <property type="component" value="Unassembled WGS sequence"/>
</dbReference>
<feature type="active site" description="Electrophile" evidence="7">
    <location>
        <position position="95"/>
    </location>
</feature>
<sequence>MDKKTLIIANWKCNPLTRKEAEHLLKVINGGIKLTKDIEVVICPPYIYLSGFNLKTLNFILGAQDCHWEQKGAFTGEVSPLMLKDLGCQYVIVGHSERRRYFGETDEIINKKIKAALKARLKPIFCLGEETKDTFDSEGKQLNEMNLIVQEQLEKAVAGISSNRINDVIIVYEPVWAISSNNGVSCSSDEAMQARLFIKKILSKLYSRRLAEEIKILYGGSVTAKNSSDYIKKAGMNGLLVGGASLNASEFIRIVKGVYEISPRF</sequence>
<protein>
    <recommendedName>
        <fullName evidence="7 8">Triosephosphate isomerase</fullName>
        <shortName evidence="7">TIM</shortName>
        <shortName evidence="7">TPI</shortName>
        <ecNumber evidence="7 8">5.3.1.1</ecNumber>
    </recommendedName>
    <alternativeName>
        <fullName evidence="7">Triose-phosphate isomerase</fullName>
    </alternativeName>
</protein>
<evidence type="ECO:0000256" key="7">
    <source>
        <dbReference type="HAMAP-Rule" id="MF_00147"/>
    </source>
</evidence>
<comment type="caution">
    <text evidence="9">The sequence shown here is derived from an EMBL/GenBank/DDBJ whole genome shotgun (WGS) entry which is preliminary data.</text>
</comment>
<evidence type="ECO:0000313" key="9">
    <source>
        <dbReference type="EMBL" id="OGZ35585.1"/>
    </source>
</evidence>
<feature type="binding site" evidence="7">
    <location>
        <position position="221"/>
    </location>
    <ligand>
        <name>substrate</name>
    </ligand>
</feature>
<dbReference type="Pfam" id="PF00121">
    <property type="entry name" value="TIM"/>
    <property type="match status" value="1"/>
</dbReference>
<gene>
    <name evidence="7" type="primary">tpiA</name>
    <name evidence="9" type="ORF">A2815_01855</name>
</gene>
<evidence type="ECO:0000256" key="8">
    <source>
        <dbReference type="RuleBase" id="RU363013"/>
    </source>
</evidence>
<dbReference type="GO" id="GO:0019563">
    <property type="term" value="P:glycerol catabolic process"/>
    <property type="evidence" value="ECO:0007669"/>
    <property type="project" value="TreeGrafter"/>
</dbReference>
<dbReference type="InterPro" id="IPR000652">
    <property type="entry name" value="Triosephosphate_isomerase"/>
</dbReference>
<dbReference type="GO" id="GO:0046166">
    <property type="term" value="P:glyceraldehyde-3-phosphate biosynthetic process"/>
    <property type="evidence" value="ECO:0007669"/>
    <property type="project" value="TreeGrafter"/>
</dbReference>
<dbReference type="InterPro" id="IPR035990">
    <property type="entry name" value="TIM_sf"/>
</dbReference>
<dbReference type="EMBL" id="MHMY01000009">
    <property type="protein sequence ID" value="OGZ35585.1"/>
    <property type="molecule type" value="Genomic_DNA"/>
</dbReference>
<evidence type="ECO:0000256" key="1">
    <source>
        <dbReference type="ARBA" id="ARBA00004680"/>
    </source>
</evidence>
<proteinExistence type="inferred from homology"/>